<evidence type="ECO:0000259" key="2">
    <source>
        <dbReference type="Pfam" id="PF00266"/>
    </source>
</evidence>
<protein>
    <recommendedName>
        <fullName evidence="2">Aminotransferase class V domain-containing protein</fullName>
    </recommendedName>
</protein>
<gene>
    <name evidence="3" type="ORF">METZ01_LOCUS507448</name>
</gene>
<accession>A0A383ED97</accession>
<dbReference type="EMBL" id="UINC01224816">
    <property type="protein sequence ID" value="SVE54594.1"/>
    <property type="molecule type" value="Genomic_DNA"/>
</dbReference>
<evidence type="ECO:0000313" key="3">
    <source>
        <dbReference type="EMBL" id="SVE54594.1"/>
    </source>
</evidence>
<dbReference type="Gene3D" id="3.90.1150.10">
    <property type="entry name" value="Aspartate Aminotransferase, domain 1"/>
    <property type="match status" value="1"/>
</dbReference>
<dbReference type="InterPro" id="IPR015421">
    <property type="entry name" value="PyrdxlP-dep_Trfase_major"/>
</dbReference>
<dbReference type="PANTHER" id="PTHR43092:SF2">
    <property type="entry name" value="HERCYNYLCYSTEINE SULFOXIDE LYASE"/>
    <property type="match status" value="1"/>
</dbReference>
<dbReference type="Gene3D" id="3.40.640.10">
    <property type="entry name" value="Type I PLP-dependent aspartate aminotransferase-like (Major domain)"/>
    <property type="match status" value="1"/>
</dbReference>
<dbReference type="PANTHER" id="PTHR43092">
    <property type="entry name" value="L-CYSTEINE DESULFHYDRASE"/>
    <property type="match status" value="1"/>
</dbReference>
<dbReference type="InterPro" id="IPR015422">
    <property type="entry name" value="PyrdxlP-dep_Trfase_small"/>
</dbReference>
<dbReference type="SUPFAM" id="SSF53383">
    <property type="entry name" value="PLP-dependent transferases"/>
    <property type="match status" value="1"/>
</dbReference>
<organism evidence="3">
    <name type="scientific">marine metagenome</name>
    <dbReference type="NCBI Taxonomy" id="408172"/>
    <lineage>
        <taxon>unclassified sequences</taxon>
        <taxon>metagenomes</taxon>
        <taxon>ecological metagenomes</taxon>
    </lineage>
</organism>
<proteinExistence type="predicted"/>
<sequence length="176" mass="20166">MFPDFKNQFMLDPEIIFLNHGSFGACAKPVYENLLKWQQKLEKEPVKFFEETIMDALQTSRQVLGDYIGCSSDDLVYFPNPTTAVNAVARSLKLKPGDEVLSTNHIYGALDRSWKYICNQKKAHFIKADIPFPLHSEDEFLECFFSAVTDHTKVIFLSHITSMTAMKFPVEKVVSF</sequence>
<dbReference type="AlphaFoldDB" id="A0A383ED97"/>
<dbReference type="PROSITE" id="PS51257">
    <property type="entry name" value="PROKAR_LIPOPROTEIN"/>
    <property type="match status" value="1"/>
</dbReference>
<feature type="domain" description="Aminotransferase class V" evidence="2">
    <location>
        <begin position="49"/>
        <end position="174"/>
    </location>
</feature>
<dbReference type="Pfam" id="PF00266">
    <property type="entry name" value="Aminotran_5"/>
    <property type="match status" value="1"/>
</dbReference>
<feature type="non-terminal residue" evidence="3">
    <location>
        <position position="176"/>
    </location>
</feature>
<dbReference type="InterPro" id="IPR000192">
    <property type="entry name" value="Aminotrans_V_dom"/>
</dbReference>
<dbReference type="InterPro" id="IPR015424">
    <property type="entry name" value="PyrdxlP-dep_Trfase"/>
</dbReference>
<evidence type="ECO:0000256" key="1">
    <source>
        <dbReference type="ARBA" id="ARBA00022898"/>
    </source>
</evidence>
<reference evidence="3" key="1">
    <citation type="submission" date="2018-05" db="EMBL/GenBank/DDBJ databases">
        <authorList>
            <person name="Lanie J.A."/>
            <person name="Ng W.-L."/>
            <person name="Kazmierczak K.M."/>
            <person name="Andrzejewski T.M."/>
            <person name="Davidsen T.M."/>
            <person name="Wayne K.J."/>
            <person name="Tettelin H."/>
            <person name="Glass J.I."/>
            <person name="Rusch D."/>
            <person name="Podicherti R."/>
            <person name="Tsui H.-C.T."/>
            <person name="Winkler M.E."/>
        </authorList>
    </citation>
    <scope>NUCLEOTIDE SEQUENCE</scope>
</reference>
<keyword evidence="1" id="KW-0663">Pyridoxal phosphate</keyword>
<name>A0A383ED97_9ZZZZ</name>